<keyword evidence="3" id="KW-1185">Reference proteome</keyword>
<accession>B6BUV8</accession>
<feature type="chain" id="PRO_5002843250" description="SH3b domain-containing protein" evidence="1">
    <location>
        <begin position="23"/>
        <end position="150"/>
    </location>
</feature>
<evidence type="ECO:0000313" key="2">
    <source>
        <dbReference type="EMBL" id="EDZ65095.1"/>
    </source>
</evidence>
<dbReference type="Pfam" id="PF06347">
    <property type="entry name" value="SH3_4"/>
    <property type="match status" value="1"/>
</dbReference>
<evidence type="ECO:0000256" key="1">
    <source>
        <dbReference type="SAM" id="SignalP"/>
    </source>
</evidence>
<dbReference type="AlphaFoldDB" id="B6BUV8"/>
<protein>
    <recommendedName>
        <fullName evidence="4">SH3b domain-containing protein</fullName>
    </recommendedName>
</protein>
<dbReference type="InterPro" id="IPR010466">
    <property type="entry name" value="DUF1058"/>
</dbReference>
<sequence>MIKKQKWFPLLFFCFISSFAYADFMSVNADQAFLHEAPSGSTKKSFIVTKGYPLEVIVSLKEWKKVKDHEGLINWIKTSDLSSKRTVLNLKGDNPIYLEPSSASPILAKVNENVTLELLDAKKIDDWVKVYSKVGDIEGFIKATDLWGIK</sequence>
<evidence type="ECO:0008006" key="4">
    <source>
        <dbReference type="Google" id="ProtNLM"/>
    </source>
</evidence>
<dbReference type="EMBL" id="DS995299">
    <property type="protein sequence ID" value="EDZ65095.1"/>
    <property type="molecule type" value="Genomic_DNA"/>
</dbReference>
<dbReference type="HOGENOM" id="CLU_086360_3_0_4"/>
<keyword evidence="1" id="KW-0732">Signal</keyword>
<dbReference type="eggNOG" id="COG3807">
    <property type="taxonomic scope" value="Bacteria"/>
</dbReference>
<evidence type="ECO:0000313" key="3">
    <source>
        <dbReference type="Proteomes" id="UP000004188"/>
    </source>
</evidence>
<reference evidence="3" key="1">
    <citation type="journal article" date="2012" name="Stand. Genomic Sci.">
        <title>Genome sequence of strain HIMB624, a cultured representative from the OM43 clade of marine Betaproteobacteria.</title>
        <authorList>
            <person name="Huggett M.J."/>
            <person name="Hayakawa D.H."/>
            <person name="Rappe M.S."/>
        </authorList>
    </citation>
    <scope>NUCLEOTIDE SEQUENCE [LARGE SCALE GENOMIC DNA]</scope>
    <source>
        <strain evidence="3">KB13</strain>
    </source>
</reference>
<proteinExistence type="predicted"/>
<name>B6BUV8_9PROT</name>
<dbReference type="STRING" id="314607.KB13_1227"/>
<dbReference type="Proteomes" id="UP000004188">
    <property type="component" value="Unassembled WGS sequence"/>
</dbReference>
<feature type="signal peptide" evidence="1">
    <location>
        <begin position="1"/>
        <end position="22"/>
    </location>
</feature>
<gene>
    <name evidence="2" type="ORF">KB13_1227</name>
</gene>
<organism evidence="2 3">
    <name type="scientific">beta proteobacterium KB13</name>
    <dbReference type="NCBI Taxonomy" id="314607"/>
    <lineage>
        <taxon>Bacteria</taxon>
        <taxon>Pseudomonadati</taxon>
        <taxon>Pseudomonadota</taxon>
        <taxon>Betaproteobacteria</taxon>
        <taxon>Nitrosomonadales</taxon>
        <taxon>OM43 clade</taxon>
    </lineage>
</organism>